<evidence type="ECO:0000259" key="1">
    <source>
        <dbReference type="Pfam" id="PF13456"/>
    </source>
</evidence>
<evidence type="ECO:0000259" key="2">
    <source>
        <dbReference type="Pfam" id="PF13966"/>
    </source>
</evidence>
<dbReference type="AlphaFoldDB" id="A0A7N2LRX8"/>
<protein>
    <recommendedName>
        <fullName evidence="5">RNase H type-1 domain-containing protein</fullName>
    </recommendedName>
</protein>
<dbReference type="InterPro" id="IPR012337">
    <property type="entry name" value="RNaseH-like_sf"/>
</dbReference>
<dbReference type="InterPro" id="IPR002156">
    <property type="entry name" value="RNaseH_domain"/>
</dbReference>
<dbReference type="Gramene" id="QL05p052611:mrna">
    <property type="protein sequence ID" value="QL05p052611:mrna"/>
    <property type="gene ID" value="QL05p052611"/>
</dbReference>
<dbReference type="InParanoid" id="A0A7N2LRX8"/>
<keyword evidence="4" id="KW-1185">Reference proteome</keyword>
<reference evidence="3" key="2">
    <citation type="submission" date="2021-01" db="UniProtKB">
        <authorList>
            <consortium name="EnsemblPlants"/>
        </authorList>
    </citation>
    <scope>IDENTIFICATION</scope>
</reference>
<accession>A0A7N2LRX8</accession>
<reference evidence="3 4" key="1">
    <citation type="journal article" date="2016" name="G3 (Bethesda)">
        <title>First Draft Assembly and Annotation of the Genome of a California Endemic Oak Quercus lobata Nee (Fagaceae).</title>
        <authorList>
            <person name="Sork V.L."/>
            <person name="Fitz-Gibbon S.T."/>
            <person name="Puiu D."/>
            <person name="Crepeau M."/>
            <person name="Gugger P.F."/>
            <person name="Sherman R."/>
            <person name="Stevens K."/>
            <person name="Langley C.H."/>
            <person name="Pellegrini M."/>
            <person name="Salzberg S.L."/>
        </authorList>
    </citation>
    <scope>NUCLEOTIDE SEQUENCE [LARGE SCALE GENOMIC DNA]</scope>
    <source>
        <strain evidence="3 4">cv. SW786</strain>
    </source>
</reference>
<feature type="domain" description="RNase H type-1" evidence="1">
    <location>
        <begin position="109"/>
        <end position="194"/>
    </location>
</feature>
<dbReference type="GO" id="GO:0003676">
    <property type="term" value="F:nucleic acid binding"/>
    <property type="evidence" value="ECO:0007669"/>
    <property type="project" value="InterPro"/>
</dbReference>
<evidence type="ECO:0008006" key="5">
    <source>
        <dbReference type="Google" id="ProtNLM"/>
    </source>
</evidence>
<dbReference type="PANTHER" id="PTHR47723:SF19">
    <property type="entry name" value="POLYNUCLEOTIDYL TRANSFERASE, RIBONUCLEASE H-LIKE SUPERFAMILY PROTEIN"/>
    <property type="match status" value="1"/>
</dbReference>
<dbReference type="GO" id="GO:0004523">
    <property type="term" value="F:RNA-DNA hybrid ribonuclease activity"/>
    <property type="evidence" value="ECO:0007669"/>
    <property type="project" value="InterPro"/>
</dbReference>
<dbReference type="InterPro" id="IPR044730">
    <property type="entry name" value="RNase_H-like_dom_plant"/>
</dbReference>
<dbReference type="Pfam" id="PF13456">
    <property type="entry name" value="RVT_3"/>
    <property type="match status" value="1"/>
</dbReference>
<dbReference type="SUPFAM" id="SSF53098">
    <property type="entry name" value="Ribonuclease H-like"/>
    <property type="match status" value="1"/>
</dbReference>
<dbReference type="InterPro" id="IPR036397">
    <property type="entry name" value="RNaseH_sf"/>
</dbReference>
<dbReference type="CDD" id="cd06222">
    <property type="entry name" value="RNase_H_like"/>
    <property type="match status" value="1"/>
</dbReference>
<proteinExistence type="predicted"/>
<dbReference type="Gene3D" id="3.30.420.10">
    <property type="entry name" value="Ribonuclease H-like superfamily/Ribonuclease H"/>
    <property type="match status" value="1"/>
</dbReference>
<dbReference type="Proteomes" id="UP000594261">
    <property type="component" value="Chromosome 5"/>
</dbReference>
<organism evidence="3 4">
    <name type="scientific">Quercus lobata</name>
    <name type="common">Valley oak</name>
    <dbReference type="NCBI Taxonomy" id="97700"/>
    <lineage>
        <taxon>Eukaryota</taxon>
        <taxon>Viridiplantae</taxon>
        <taxon>Streptophyta</taxon>
        <taxon>Embryophyta</taxon>
        <taxon>Tracheophyta</taxon>
        <taxon>Spermatophyta</taxon>
        <taxon>Magnoliopsida</taxon>
        <taxon>eudicotyledons</taxon>
        <taxon>Gunneridae</taxon>
        <taxon>Pentapetalae</taxon>
        <taxon>rosids</taxon>
        <taxon>fabids</taxon>
        <taxon>Fagales</taxon>
        <taxon>Fagaceae</taxon>
        <taxon>Quercus</taxon>
    </lineage>
</organism>
<dbReference type="InterPro" id="IPR026960">
    <property type="entry name" value="RVT-Znf"/>
</dbReference>
<evidence type="ECO:0000313" key="4">
    <source>
        <dbReference type="Proteomes" id="UP000594261"/>
    </source>
</evidence>
<sequence length="222" mass="24887">MLNLRKRGVATDGICPICGNEAESICHALFRCNFAKEIWSWWKECPIKICAENQDFADVALGLLYAGTTRDMEIMEASKFFQLGPAFFGISWKKPPMGVYKINVDGAIAEKGRKSKTEMLAVEASILLAKDLGFQQIIIESDSLQVVQSISAKEVSGETGHIVQGILSNLNCFGSWKIQHVKRDFNRVAHELALYAKCKEVCQVWEGCYPAMVRHLILQDRL</sequence>
<dbReference type="Pfam" id="PF13966">
    <property type="entry name" value="zf-RVT"/>
    <property type="match status" value="1"/>
</dbReference>
<dbReference type="EMBL" id="LRBV02000005">
    <property type="status" value="NOT_ANNOTATED_CDS"/>
    <property type="molecule type" value="Genomic_DNA"/>
</dbReference>
<evidence type="ECO:0000313" key="3">
    <source>
        <dbReference type="EnsemblPlants" id="QL05p052611:mrna"/>
    </source>
</evidence>
<dbReference type="PANTHER" id="PTHR47723">
    <property type="entry name" value="OS05G0353850 PROTEIN"/>
    <property type="match status" value="1"/>
</dbReference>
<dbReference type="EnsemblPlants" id="QL05p052611:mrna">
    <property type="protein sequence ID" value="QL05p052611:mrna"/>
    <property type="gene ID" value="QL05p052611"/>
</dbReference>
<dbReference type="InterPro" id="IPR053151">
    <property type="entry name" value="RNase_H-like"/>
</dbReference>
<name>A0A7N2LRX8_QUELO</name>
<feature type="domain" description="Reverse transcriptase zinc-binding" evidence="2">
    <location>
        <begin position="3"/>
        <end position="39"/>
    </location>
</feature>